<dbReference type="PROSITE" id="PS00375">
    <property type="entry name" value="UDPGT"/>
    <property type="match status" value="1"/>
</dbReference>
<evidence type="ECO:0000256" key="2">
    <source>
        <dbReference type="ARBA" id="ARBA00022676"/>
    </source>
</evidence>
<dbReference type="GO" id="GO:0016020">
    <property type="term" value="C:membrane"/>
    <property type="evidence" value="ECO:0007669"/>
    <property type="project" value="UniProtKB-SubCell"/>
</dbReference>
<dbReference type="SUPFAM" id="SSF53756">
    <property type="entry name" value="UDP-Glycosyltransferase/glycogen phosphorylase"/>
    <property type="match status" value="1"/>
</dbReference>
<dbReference type="Pfam" id="PF00201">
    <property type="entry name" value="UDPGT"/>
    <property type="match status" value="1"/>
</dbReference>
<evidence type="ECO:0000256" key="1">
    <source>
        <dbReference type="ARBA" id="ARBA00009995"/>
    </source>
</evidence>
<dbReference type="InterPro" id="IPR002213">
    <property type="entry name" value="UDP_glucos_trans"/>
</dbReference>
<sequence length="523" mass="59890">MKFSSIVIVFLLPILVHSANILVLEPVPSPSHHIWIRTLTTALAARGHNVTSLSPDIEENTPENLHYLHLDRVYEVLYNPEDEDFGEEMDFFEMGKINPYLQMLIYFDFPVQTMKGVLKSKGFHQLLAYPDDFKFDLVLYDFIMGGAMLPFVQKFNYPPIIALTAFFSVEFATSVVGGTLNPSYVPYGINNRDLSGFCGRLDNFLLSHLDYFLREYFISPKINQMIRKEIPWARDITELNQLAKIVLLNKHPGLDVIEPALPNVISVGGMQIQRNEGLLKDLQEILDSAKEGVILFSLGTNVKSAMLGDARQTELLEAFRSLPQYTFLWKFEAESLPVEVPKNVIIRKWLPQSDLLAHPNLKLFISHCGLLSIQEAAWFGVPVLGFPVFADQFFNLQLSVKSGVAEEGNLEKIERKSFAKLIEKMIKDPKYRENAKIRAEIFRDQKETPLERALWWTEFVLRHPNMTFMRSDSLNYGLAVRQSWDVLAFLFSAILIGIFILLKISCCVCRTCSKKKPRKSKRD</sequence>
<feature type="chain" id="PRO_5029035974" description="UDP-glucuronosyltransferase" evidence="5">
    <location>
        <begin position="19"/>
        <end position="523"/>
    </location>
</feature>
<keyword evidence="5" id="KW-1133">Transmembrane helix</keyword>
<reference evidence="6" key="1">
    <citation type="journal article" date="2020" name="BMC">
        <title>Leishmania infection induces a limited differential gene expression in the sand fly midgut.</title>
        <authorList>
            <person name="Coutinho-Abreu I.V."/>
            <person name="Serafim T.D."/>
            <person name="Meneses C."/>
            <person name="Kamhawi S."/>
            <person name="Oliveira F."/>
            <person name="Valenzuela J.G."/>
        </authorList>
    </citation>
    <scope>NUCLEOTIDE SEQUENCE</scope>
    <source>
        <strain evidence="6">Jacobina</strain>
        <tissue evidence="6">Midgut</tissue>
    </source>
</reference>
<dbReference type="Gene3D" id="3.40.50.2000">
    <property type="entry name" value="Glycogen Phosphorylase B"/>
    <property type="match status" value="2"/>
</dbReference>
<accession>A0A7G3B2E8</accession>
<dbReference type="CDD" id="cd03784">
    <property type="entry name" value="GT1_Gtf-like"/>
    <property type="match status" value="1"/>
</dbReference>
<comment type="catalytic activity">
    <reaction evidence="5">
        <text>glucuronate acceptor + UDP-alpha-D-glucuronate = acceptor beta-D-glucuronoside + UDP + H(+)</text>
        <dbReference type="Rhea" id="RHEA:21032"/>
        <dbReference type="ChEBI" id="CHEBI:15378"/>
        <dbReference type="ChEBI" id="CHEBI:58052"/>
        <dbReference type="ChEBI" id="CHEBI:58223"/>
        <dbReference type="ChEBI" id="CHEBI:132367"/>
        <dbReference type="ChEBI" id="CHEBI:132368"/>
        <dbReference type="EC" id="2.4.1.17"/>
    </reaction>
</comment>
<keyword evidence="5" id="KW-0812">Transmembrane</keyword>
<feature type="signal peptide" evidence="5">
    <location>
        <begin position="1"/>
        <end position="18"/>
    </location>
</feature>
<dbReference type="PANTHER" id="PTHR48043">
    <property type="entry name" value="EG:EG0003.4 PROTEIN-RELATED"/>
    <property type="match status" value="1"/>
</dbReference>
<feature type="transmembrane region" description="Helical" evidence="5">
    <location>
        <begin position="486"/>
        <end position="512"/>
    </location>
</feature>
<protein>
    <recommendedName>
        <fullName evidence="5">UDP-glucuronosyltransferase</fullName>
        <ecNumber evidence="5">2.4.1.17</ecNumber>
    </recommendedName>
</protein>
<dbReference type="EMBL" id="GITU01009884">
    <property type="protein sequence ID" value="MBC1178587.1"/>
    <property type="molecule type" value="Transcribed_RNA"/>
</dbReference>
<evidence type="ECO:0000256" key="5">
    <source>
        <dbReference type="RuleBase" id="RU362059"/>
    </source>
</evidence>
<keyword evidence="5" id="KW-0472">Membrane</keyword>
<keyword evidence="2 4" id="KW-0328">Glycosyltransferase</keyword>
<comment type="subcellular location">
    <subcellularLocation>
        <location evidence="5">Membrane</location>
        <topology evidence="5">Single-pass membrane protein</topology>
    </subcellularLocation>
</comment>
<keyword evidence="5" id="KW-0732">Signal</keyword>
<evidence type="ECO:0000256" key="4">
    <source>
        <dbReference type="RuleBase" id="RU003718"/>
    </source>
</evidence>
<evidence type="ECO:0000313" key="6">
    <source>
        <dbReference type="EMBL" id="MBC1178587.1"/>
    </source>
</evidence>
<dbReference type="FunFam" id="3.40.50.2000:FF:000021">
    <property type="entry name" value="UDP-glucuronosyltransferase"/>
    <property type="match status" value="1"/>
</dbReference>
<organism evidence="6">
    <name type="scientific">Lutzomyia longipalpis</name>
    <name type="common">Sand fly</name>
    <dbReference type="NCBI Taxonomy" id="7200"/>
    <lineage>
        <taxon>Eukaryota</taxon>
        <taxon>Metazoa</taxon>
        <taxon>Ecdysozoa</taxon>
        <taxon>Arthropoda</taxon>
        <taxon>Hexapoda</taxon>
        <taxon>Insecta</taxon>
        <taxon>Pterygota</taxon>
        <taxon>Neoptera</taxon>
        <taxon>Endopterygota</taxon>
        <taxon>Diptera</taxon>
        <taxon>Nematocera</taxon>
        <taxon>Psychodoidea</taxon>
        <taxon>Psychodidae</taxon>
        <taxon>Lutzomyia</taxon>
        <taxon>Lutzomyia</taxon>
    </lineage>
</organism>
<comment type="similarity">
    <text evidence="1 4">Belongs to the UDP-glycosyltransferase family.</text>
</comment>
<dbReference type="AlphaFoldDB" id="A0A7G3B2E8"/>
<dbReference type="GO" id="GO:0015020">
    <property type="term" value="F:glucuronosyltransferase activity"/>
    <property type="evidence" value="ECO:0007669"/>
    <property type="project" value="UniProtKB-EC"/>
</dbReference>
<dbReference type="InterPro" id="IPR035595">
    <property type="entry name" value="UDP_glycos_trans_CS"/>
</dbReference>
<keyword evidence="3 4" id="KW-0808">Transferase</keyword>
<dbReference type="VEuPathDB" id="VectorBase:LLONM1_005583"/>
<dbReference type="InterPro" id="IPR050271">
    <property type="entry name" value="UDP-glycosyltransferase"/>
</dbReference>
<proteinExistence type="inferred from homology"/>
<evidence type="ECO:0000256" key="3">
    <source>
        <dbReference type="ARBA" id="ARBA00022679"/>
    </source>
</evidence>
<dbReference type="PANTHER" id="PTHR48043:SF159">
    <property type="entry name" value="EG:EG0003.4 PROTEIN-RELATED"/>
    <property type="match status" value="1"/>
</dbReference>
<dbReference type="EC" id="2.4.1.17" evidence="5"/>
<name>A0A7G3B2E8_LUTLO</name>